<evidence type="ECO:0000256" key="1">
    <source>
        <dbReference type="SAM" id="MobiDB-lite"/>
    </source>
</evidence>
<accession>A0AA39HFQ2</accession>
<feature type="compositionally biased region" description="Low complexity" evidence="1">
    <location>
        <begin position="215"/>
        <end position="230"/>
    </location>
</feature>
<feature type="region of interest" description="Disordered" evidence="1">
    <location>
        <begin position="1"/>
        <end position="27"/>
    </location>
</feature>
<feature type="compositionally biased region" description="Polar residues" evidence="1">
    <location>
        <begin position="1"/>
        <end position="19"/>
    </location>
</feature>
<feature type="region of interest" description="Disordered" evidence="1">
    <location>
        <begin position="191"/>
        <end position="242"/>
    </location>
</feature>
<evidence type="ECO:0000313" key="2">
    <source>
        <dbReference type="EMBL" id="KAK0403737.1"/>
    </source>
</evidence>
<gene>
    <name evidence="2" type="ORF">QR680_017096</name>
</gene>
<dbReference type="EMBL" id="JAUCMV010000004">
    <property type="protein sequence ID" value="KAK0403737.1"/>
    <property type="molecule type" value="Genomic_DNA"/>
</dbReference>
<dbReference type="AlphaFoldDB" id="A0AA39HFQ2"/>
<feature type="compositionally biased region" description="Basic and acidic residues" evidence="1">
    <location>
        <begin position="125"/>
        <end position="142"/>
    </location>
</feature>
<name>A0AA39HFQ2_9BILA</name>
<dbReference type="Proteomes" id="UP001175271">
    <property type="component" value="Unassembled WGS sequence"/>
</dbReference>
<keyword evidence="3" id="KW-1185">Reference proteome</keyword>
<comment type="caution">
    <text evidence="2">The sequence shown here is derived from an EMBL/GenBank/DDBJ whole genome shotgun (WGS) entry which is preliminary data.</text>
</comment>
<reference evidence="2" key="1">
    <citation type="submission" date="2023-06" db="EMBL/GenBank/DDBJ databases">
        <title>Genomic analysis of the entomopathogenic nematode Steinernema hermaphroditum.</title>
        <authorList>
            <person name="Schwarz E.M."/>
            <person name="Heppert J.K."/>
            <person name="Baniya A."/>
            <person name="Schwartz H.T."/>
            <person name="Tan C.-H."/>
            <person name="Antoshechkin I."/>
            <person name="Sternberg P.W."/>
            <person name="Goodrich-Blair H."/>
            <person name="Dillman A.R."/>
        </authorList>
    </citation>
    <scope>NUCLEOTIDE SEQUENCE</scope>
    <source>
        <strain evidence="2">PS9179</strain>
        <tissue evidence="2">Whole animal</tissue>
    </source>
</reference>
<sequence length="378" mass="42352">MKQSGTQADNVAQASSTRPPTNPSFIIPNVERKPLLAKIAGGRITKPDRLPVRLQMRREAPLIAVPAGKREFKGVPKGARVLVIRKNPATVPKAPFSQAAPSLSSEPPKEESEPLLTPVAPTTFQEKEKPLSTGPKHEDHVEDFVDGGYASAEEEAKEGELRGFGREVPQQYVEEQEAGPLEGDGVEYYEARSQDGVPLEEDGEPGAYGIEEQEYPPQSQQWQQQSSPHQQHPHHPHQQQQVVYPQHHPNLMYPPQHPQMQLYPGQMMGVPYQQPPQMPSSPMGHPMSPHSPQQPFFMPQNSPQQFLVPVAPHEMVMITAQNEYHAMFEQEGRLLIWPEPLIWDGRQFLRRHPPLFAPEEMPPDQALVDVDVAVPQLA</sequence>
<evidence type="ECO:0000313" key="3">
    <source>
        <dbReference type="Proteomes" id="UP001175271"/>
    </source>
</evidence>
<feature type="region of interest" description="Disordered" evidence="1">
    <location>
        <begin position="88"/>
        <end position="142"/>
    </location>
</feature>
<proteinExistence type="predicted"/>
<protein>
    <submittedName>
        <fullName evidence="2">Uncharacterized protein</fullName>
    </submittedName>
</protein>
<organism evidence="2 3">
    <name type="scientific">Steinernema hermaphroditum</name>
    <dbReference type="NCBI Taxonomy" id="289476"/>
    <lineage>
        <taxon>Eukaryota</taxon>
        <taxon>Metazoa</taxon>
        <taxon>Ecdysozoa</taxon>
        <taxon>Nematoda</taxon>
        <taxon>Chromadorea</taxon>
        <taxon>Rhabditida</taxon>
        <taxon>Tylenchina</taxon>
        <taxon>Panagrolaimomorpha</taxon>
        <taxon>Strongyloidoidea</taxon>
        <taxon>Steinernematidae</taxon>
        <taxon>Steinernema</taxon>
    </lineage>
</organism>